<dbReference type="EMBL" id="VUMB01000073">
    <property type="protein sequence ID" value="MSS42032.1"/>
    <property type="molecule type" value="Genomic_DNA"/>
</dbReference>
<name>A0A844F602_CLOSV</name>
<reference evidence="1 2" key="1">
    <citation type="submission" date="2019-08" db="EMBL/GenBank/DDBJ databases">
        <title>In-depth cultivation of the pig gut microbiome towards novel bacterial diversity and tailored functional studies.</title>
        <authorList>
            <person name="Wylensek D."/>
            <person name="Hitch T.C.A."/>
            <person name="Clavel T."/>
        </authorList>
    </citation>
    <scope>NUCLEOTIDE SEQUENCE [LARGE SCALE GENOMIC DNA]</scope>
    <source>
        <strain evidence="1 2">BL-389-WT-3D</strain>
    </source>
</reference>
<evidence type="ECO:0000313" key="1">
    <source>
        <dbReference type="EMBL" id="MSS42032.1"/>
    </source>
</evidence>
<comment type="caution">
    <text evidence="1">The sequence shown here is derived from an EMBL/GenBank/DDBJ whole genome shotgun (WGS) entry which is preliminary data.</text>
</comment>
<proteinExistence type="predicted"/>
<dbReference type="RefSeq" id="WP_154322282.1">
    <property type="nucleotide sequence ID" value="NZ_CP045695.1"/>
</dbReference>
<evidence type="ECO:0000313" key="2">
    <source>
        <dbReference type="Proteomes" id="UP000462363"/>
    </source>
</evidence>
<dbReference type="Proteomes" id="UP000462363">
    <property type="component" value="Unassembled WGS sequence"/>
</dbReference>
<organism evidence="1 2">
    <name type="scientific">Clostridium scindens (strain JCM 10418 / VPI 12708)</name>
    <dbReference type="NCBI Taxonomy" id="29347"/>
    <lineage>
        <taxon>Bacteria</taxon>
        <taxon>Bacillati</taxon>
        <taxon>Bacillota</taxon>
        <taxon>Clostridia</taxon>
        <taxon>Lachnospirales</taxon>
        <taxon>Lachnospiraceae</taxon>
    </lineage>
</organism>
<protein>
    <submittedName>
        <fullName evidence="1">Uncharacterized protein</fullName>
    </submittedName>
</protein>
<sequence>MFYNKVEVKAIILAVYNIESLGLDSSRILLKSIVWLCKQYETTKENLYLEKAMWHIYAYLELGYPYETGERQFNIVLEYLQLNRADIFPKREWEYKKIALTKANVNRLLGKWNPYFQSMKINDAVAEIINKVHDKEYGKYIYHCGKAIEECEENTLWEKTFILYVTKDEAILQDMNKSRYYMFEEMQYD</sequence>
<dbReference type="AlphaFoldDB" id="A0A844F602"/>
<gene>
    <name evidence="1" type="ORF">FYJ37_17460</name>
</gene>
<accession>A0A844F602</accession>